<protein>
    <submittedName>
        <fullName evidence="3">RND family efflux transporter, MFP subunit</fullName>
    </submittedName>
</protein>
<dbReference type="EMBL" id="FMWB01000001">
    <property type="protein sequence ID" value="SCZ20852.1"/>
    <property type="molecule type" value="Genomic_DNA"/>
</dbReference>
<comment type="similarity">
    <text evidence="1">Belongs to the membrane fusion protein (MFP) (TC 8.A.1) family.</text>
</comment>
<dbReference type="Gene3D" id="2.40.30.170">
    <property type="match status" value="1"/>
</dbReference>
<dbReference type="PANTHER" id="PTHR30469">
    <property type="entry name" value="MULTIDRUG RESISTANCE PROTEIN MDTA"/>
    <property type="match status" value="1"/>
</dbReference>
<gene>
    <name evidence="3" type="ORF">SAMN05216279_101276</name>
</gene>
<sequence>MPGPRLTSALALLLLLPLLGGCSPDERPGPVPLRTVKLAPVARLAAQAPLLPGLVRQPHSSALAFENGGRVLRVAVDVGARVAAGQLLAEQDAEPARLRLAQASARVQAARVELDQRRAGQRRARQLFADGNLAKAELEAADAALGAAQAQQGGAEAELDLARRALAQTRLIAPFAGQIVLRAPEPLRLVGAGETLFGLQADGERQVVVQVPAALAQGLAPGTQAQAYATRDGAPLPLRLVGLSPRAEQGLLQEAVFALDQQAPALPSGSLLDVRLPLPAQAQLAVPLGALLPGQSGSAGQVYVYQPETQQVKPRPVTVAALQQGQALIASGLAEGDQIVVAGAAFLRAGEHVLPYRPGTVLTGE</sequence>
<dbReference type="Gene3D" id="1.10.287.470">
    <property type="entry name" value="Helix hairpin bin"/>
    <property type="match status" value="1"/>
</dbReference>
<dbReference type="eggNOG" id="COG0845">
    <property type="taxonomic scope" value="Bacteria"/>
</dbReference>
<evidence type="ECO:0000313" key="3">
    <source>
        <dbReference type="EMBL" id="SCZ20852.1"/>
    </source>
</evidence>
<dbReference type="InterPro" id="IPR006143">
    <property type="entry name" value="RND_pump_MFP"/>
</dbReference>
<dbReference type="PANTHER" id="PTHR30469:SF18">
    <property type="entry name" value="RESISTANCE-NODULATION-CELL DIVISION (RND) EFFLUX MEMBRANE FUSION PROTEIN-RELATED"/>
    <property type="match status" value="1"/>
</dbReference>
<dbReference type="OrthoDB" id="6819088at2"/>
<dbReference type="GO" id="GO:0015562">
    <property type="term" value="F:efflux transmembrane transporter activity"/>
    <property type="evidence" value="ECO:0007669"/>
    <property type="project" value="TreeGrafter"/>
</dbReference>
<dbReference type="SUPFAM" id="SSF111369">
    <property type="entry name" value="HlyD-like secretion proteins"/>
    <property type="match status" value="1"/>
</dbReference>
<dbReference type="PROSITE" id="PS51257">
    <property type="entry name" value="PROKAR_LIPOPROTEIN"/>
    <property type="match status" value="1"/>
</dbReference>
<dbReference type="RefSeq" id="WP_074582770.1">
    <property type="nucleotide sequence ID" value="NZ_FMWB01000001.1"/>
</dbReference>
<evidence type="ECO:0000259" key="2">
    <source>
        <dbReference type="Pfam" id="PF25967"/>
    </source>
</evidence>
<dbReference type="Proteomes" id="UP000183046">
    <property type="component" value="Unassembled WGS sequence"/>
</dbReference>
<feature type="domain" description="Multidrug resistance protein MdtA-like C-terminal permuted SH3" evidence="2">
    <location>
        <begin position="286"/>
        <end position="344"/>
    </location>
</feature>
<dbReference type="InterPro" id="IPR058627">
    <property type="entry name" value="MdtA-like_C"/>
</dbReference>
<proteinExistence type="inferred from homology"/>
<dbReference type="AlphaFoldDB" id="A0A1G5M6P9"/>
<dbReference type="NCBIfam" id="TIGR01730">
    <property type="entry name" value="RND_mfp"/>
    <property type="match status" value="1"/>
</dbReference>
<reference evidence="4" key="1">
    <citation type="submission" date="2016-10" db="EMBL/GenBank/DDBJ databases">
        <authorList>
            <person name="de Groot N.N."/>
        </authorList>
    </citation>
    <scope>NUCLEOTIDE SEQUENCE [LARGE SCALE GENOMIC DNA]</scope>
    <source>
        <strain evidence="4">DSM 15758</strain>
    </source>
</reference>
<comment type="caution">
    <text evidence="3">The sequence shown here is derived from an EMBL/GenBank/DDBJ whole genome shotgun (WGS) entry which is preliminary data.</text>
</comment>
<dbReference type="Gene3D" id="2.40.50.100">
    <property type="match status" value="1"/>
</dbReference>
<dbReference type="GO" id="GO:1990281">
    <property type="term" value="C:efflux pump complex"/>
    <property type="evidence" value="ECO:0007669"/>
    <property type="project" value="TreeGrafter"/>
</dbReference>
<evidence type="ECO:0000256" key="1">
    <source>
        <dbReference type="ARBA" id="ARBA00009477"/>
    </source>
</evidence>
<dbReference type="Gene3D" id="2.40.420.20">
    <property type="match status" value="1"/>
</dbReference>
<accession>A0A1G5M6P9</accession>
<organism evidence="3 4">
    <name type="scientific">Pseudomonas oryzihabitans</name>
    <dbReference type="NCBI Taxonomy" id="47885"/>
    <lineage>
        <taxon>Bacteria</taxon>
        <taxon>Pseudomonadati</taxon>
        <taxon>Pseudomonadota</taxon>
        <taxon>Gammaproteobacteria</taxon>
        <taxon>Pseudomonadales</taxon>
        <taxon>Pseudomonadaceae</taxon>
        <taxon>Pseudomonas</taxon>
    </lineage>
</organism>
<name>A0A1G5M6P9_9PSED</name>
<evidence type="ECO:0000313" key="4">
    <source>
        <dbReference type="Proteomes" id="UP000183046"/>
    </source>
</evidence>
<dbReference type="Pfam" id="PF25967">
    <property type="entry name" value="RND-MFP_C"/>
    <property type="match status" value="1"/>
</dbReference>